<comment type="subcellular location">
    <subcellularLocation>
        <location evidence="2">Nucleus</location>
    </subcellularLocation>
</comment>
<proteinExistence type="inferred from homology"/>
<keyword evidence="5" id="KW-0479">Metal-binding</keyword>
<evidence type="ECO:0000256" key="6">
    <source>
        <dbReference type="ARBA" id="ARBA00022801"/>
    </source>
</evidence>
<protein>
    <recommendedName>
        <fullName evidence="8">DDE Tnp4 domain-containing protein</fullName>
    </recommendedName>
</protein>
<dbReference type="Proteomes" id="UP000265515">
    <property type="component" value="Unassembled WGS sequence"/>
</dbReference>
<evidence type="ECO:0000313" key="9">
    <source>
        <dbReference type="EMBL" id="GBG90275.1"/>
    </source>
</evidence>
<comment type="cofactor">
    <cofactor evidence="1">
        <name>a divalent metal cation</name>
        <dbReference type="ChEBI" id="CHEBI:60240"/>
    </cofactor>
</comment>
<organism evidence="9 10">
    <name type="scientific">Chara braunii</name>
    <name type="common">Braun's stonewort</name>
    <dbReference type="NCBI Taxonomy" id="69332"/>
    <lineage>
        <taxon>Eukaryota</taxon>
        <taxon>Viridiplantae</taxon>
        <taxon>Streptophyta</taxon>
        <taxon>Charophyceae</taxon>
        <taxon>Charales</taxon>
        <taxon>Characeae</taxon>
        <taxon>Chara</taxon>
    </lineage>
</organism>
<name>A0A388M6Y4_CHABU</name>
<evidence type="ECO:0000256" key="3">
    <source>
        <dbReference type="ARBA" id="ARBA00006958"/>
    </source>
</evidence>
<evidence type="ECO:0000256" key="2">
    <source>
        <dbReference type="ARBA" id="ARBA00004123"/>
    </source>
</evidence>
<dbReference type="PANTHER" id="PTHR22930">
    <property type="match status" value="1"/>
</dbReference>
<keyword evidence="7" id="KW-0539">Nucleus</keyword>
<dbReference type="Pfam" id="PF13359">
    <property type="entry name" value="DDE_Tnp_4"/>
    <property type="match status" value="1"/>
</dbReference>
<keyword evidence="6" id="KW-0378">Hydrolase</keyword>
<evidence type="ECO:0000256" key="7">
    <source>
        <dbReference type="ARBA" id="ARBA00023242"/>
    </source>
</evidence>
<dbReference type="InterPro" id="IPR045249">
    <property type="entry name" value="HARBI1-like"/>
</dbReference>
<comment type="similarity">
    <text evidence="3">Belongs to the HARBI1 family.</text>
</comment>
<evidence type="ECO:0000256" key="5">
    <source>
        <dbReference type="ARBA" id="ARBA00022723"/>
    </source>
</evidence>
<reference evidence="9 10" key="1">
    <citation type="journal article" date="2018" name="Cell">
        <title>The Chara Genome: Secondary Complexity and Implications for Plant Terrestrialization.</title>
        <authorList>
            <person name="Nishiyama T."/>
            <person name="Sakayama H."/>
            <person name="Vries J.D."/>
            <person name="Buschmann H."/>
            <person name="Saint-Marcoux D."/>
            <person name="Ullrich K.K."/>
            <person name="Haas F.B."/>
            <person name="Vanderstraeten L."/>
            <person name="Becker D."/>
            <person name="Lang D."/>
            <person name="Vosolsobe S."/>
            <person name="Rombauts S."/>
            <person name="Wilhelmsson P.K.I."/>
            <person name="Janitza P."/>
            <person name="Kern R."/>
            <person name="Heyl A."/>
            <person name="Rumpler F."/>
            <person name="Villalobos L.I.A.C."/>
            <person name="Clay J.M."/>
            <person name="Skokan R."/>
            <person name="Toyoda A."/>
            <person name="Suzuki Y."/>
            <person name="Kagoshima H."/>
            <person name="Schijlen E."/>
            <person name="Tajeshwar N."/>
            <person name="Catarino B."/>
            <person name="Hetherington A.J."/>
            <person name="Saltykova A."/>
            <person name="Bonnot C."/>
            <person name="Breuninger H."/>
            <person name="Symeonidi A."/>
            <person name="Radhakrishnan G.V."/>
            <person name="Van Nieuwerburgh F."/>
            <person name="Deforce D."/>
            <person name="Chang C."/>
            <person name="Karol K.G."/>
            <person name="Hedrich R."/>
            <person name="Ulvskov P."/>
            <person name="Glockner G."/>
            <person name="Delwiche C.F."/>
            <person name="Petrasek J."/>
            <person name="Van de Peer Y."/>
            <person name="Friml J."/>
            <person name="Beilby M."/>
            <person name="Dolan L."/>
            <person name="Kohara Y."/>
            <person name="Sugano S."/>
            <person name="Fujiyama A."/>
            <person name="Delaux P.-M."/>
            <person name="Quint M."/>
            <person name="TheiBen G."/>
            <person name="Hagemann M."/>
            <person name="Harholt J."/>
            <person name="Dunand C."/>
            <person name="Zachgo S."/>
            <person name="Langdale J."/>
            <person name="Maumus F."/>
            <person name="Straeten D.V.D."/>
            <person name="Gould S.B."/>
            <person name="Rensing S.A."/>
        </authorList>
    </citation>
    <scope>NUCLEOTIDE SEQUENCE [LARGE SCALE GENOMIC DNA]</scope>
    <source>
        <strain evidence="9 10">S276</strain>
    </source>
</reference>
<dbReference type="OrthoDB" id="2668416at2759"/>
<dbReference type="InterPro" id="IPR027806">
    <property type="entry name" value="HARBI1_dom"/>
</dbReference>
<keyword evidence="10" id="KW-1185">Reference proteome</keyword>
<dbReference type="GO" id="GO:0005634">
    <property type="term" value="C:nucleus"/>
    <property type="evidence" value="ECO:0007669"/>
    <property type="project" value="UniProtKB-SubCell"/>
</dbReference>
<dbReference type="PANTHER" id="PTHR22930:SF85">
    <property type="entry name" value="GH03217P-RELATED"/>
    <property type="match status" value="1"/>
</dbReference>
<evidence type="ECO:0000313" key="10">
    <source>
        <dbReference type="Proteomes" id="UP000265515"/>
    </source>
</evidence>
<dbReference type="EMBL" id="BFEA01000800">
    <property type="protein sequence ID" value="GBG90275.1"/>
    <property type="molecule type" value="Genomic_DNA"/>
</dbReference>
<dbReference type="Gramene" id="GBG90275">
    <property type="protein sequence ID" value="GBG90275"/>
    <property type="gene ID" value="CBR_g50453"/>
</dbReference>
<accession>A0A388M6Y4</accession>
<sequence>MPRVTPKWWVKRRTGGAWEDLQPLDDVTEENFHDKLRTSPRVFREITENLSPFLQCRCRRVTFDREPLQQDHIVAYALYRWASGETYESSTCNFDIGKATGVVAVRDVTAAVLAVYREKVSWPNGVRKAVVLRAFADKGFPNCQGCIDCTHIYIDKPVNAPGEDYFDRKRRFSVIAQVVFDLDLRVLDIFIGYPGSCHDVRGIHLSSLWARAEAEELFTGPPVMLPFQVQTRGYLLGDNGYPPSEWIVVPYGGTS</sequence>
<dbReference type="GO" id="GO:0004518">
    <property type="term" value="F:nuclease activity"/>
    <property type="evidence" value="ECO:0007669"/>
    <property type="project" value="UniProtKB-KW"/>
</dbReference>
<keyword evidence="4" id="KW-0540">Nuclease</keyword>
<comment type="caution">
    <text evidence="9">The sequence shown here is derived from an EMBL/GenBank/DDBJ whole genome shotgun (WGS) entry which is preliminary data.</text>
</comment>
<evidence type="ECO:0000256" key="4">
    <source>
        <dbReference type="ARBA" id="ARBA00022722"/>
    </source>
</evidence>
<dbReference type="GO" id="GO:0016787">
    <property type="term" value="F:hydrolase activity"/>
    <property type="evidence" value="ECO:0007669"/>
    <property type="project" value="UniProtKB-KW"/>
</dbReference>
<dbReference type="AlphaFoldDB" id="A0A388M6Y4"/>
<evidence type="ECO:0000259" key="8">
    <source>
        <dbReference type="Pfam" id="PF13359"/>
    </source>
</evidence>
<gene>
    <name evidence="9" type="ORF">CBR_g50453</name>
</gene>
<evidence type="ECO:0000256" key="1">
    <source>
        <dbReference type="ARBA" id="ARBA00001968"/>
    </source>
</evidence>
<feature type="domain" description="DDE Tnp4" evidence="8">
    <location>
        <begin position="147"/>
        <end position="251"/>
    </location>
</feature>
<dbReference type="GO" id="GO:0046872">
    <property type="term" value="F:metal ion binding"/>
    <property type="evidence" value="ECO:0007669"/>
    <property type="project" value="UniProtKB-KW"/>
</dbReference>